<keyword evidence="2" id="KW-0285">Flavoprotein</keyword>
<feature type="domain" description="Phenol hydroxylase-like C-terminal dimerisation" evidence="6">
    <location>
        <begin position="455"/>
        <end position="661"/>
    </location>
</feature>
<sequence>MDAVNNTSESQTDVLIIGAGPSGLMAAYWMARCGVNARIVDKRGTKVFTGQADGLRCRTLEIFDSMGFQHRVQHEGHVAVEANFWVPDGKGNLVRQGPHCSRKVNESPFRNMLLNQGRIERFLLDSIREHSSLQVERGVIAEAFKYDCTKESGLDDYPITVTLRTLSDAEANPSDLRAEEGGSCKVASGVTRGNLLQDDWEELISKSQAKETKTEIVKCKYLIGCDGAHSWTRKQVNIPLEGSTTDHLWGVIDVVPISNFPDMRRLGTVTHSTGTILVIPRERNMVRLYVPVQTIETNTIGQGRFDRSKITLEMIKRRIQTIFAPYTFDFQICDWWAAYQIGQRIAPTFSKDNRVFLAGDAVHTHSPKVGLGMNMSMQDGFNIGWKVAMVAKGVAYPSILSTYDSERHRLAEMLLDFDRHWSGLFTESDDEEKAQNMIKVVEFFEDFADGRRSFYGASSLVWKKKEDANPSASTSVYSYWNLIPGERFPPVKLRMQADGNLKWTTGILQSDGRFRVVILAGDVRVRAQRGRVETLAKRLSSCGSVGKSIVDRYVSLDDRLKSTLDIVAIHSAPWMEVEFFDFPNILYPFDAVRGWNYEKIWCDDACVWDRDCDGKGYERWGIDRTRGAMTIVRPDQYIGWVGELEDVEEMIHYLDGVLVAQTLMGGAE</sequence>
<keyword evidence="8" id="KW-1185">Reference proteome</keyword>
<keyword evidence="3" id="KW-0274">FAD</keyword>
<dbReference type="SUPFAM" id="SSF52833">
    <property type="entry name" value="Thioredoxin-like"/>
    <property type="match status" value="1"/>
</dbReference>
<feature type="domain" description="FAD-binding" evidence="5">
    <location>
        <begin position="11"/>
        <end position="151"/>
    </location>
</feature>
<organism evidence="7 8">
    <name type="scientific">Penicillium oxalicum (strain 114-2 / CGMCC 5302)</name>
    <name type="common">Penicillium decumbens</name>
    <dbReference type="NCBI Taxonomy" id="933388"/>
    <lineage>
        <taxon>Eukaryota</taxon>
        <taxon>Fungi</taxon>
        <taxon>Dikarya</taxon>
        <taxon>Ascomycota</taxon>
        <taxon>Pezizomycotina</taxon>
        <taxon>Eurotiomycetes</taxon>
        <taxon>Eurotiomycetidae</taxon>
        <taxon>Eurotiales</taxon>
        <taxon>Aspergillaceae</taxon>
        <taxon>Penicillium</taxon>
    </lineage>
</organism>
<dbReference type="InterPro" id="IPR050641">
    <property type="entry name" value="RIFMO-like"/>
</dbReference>
<dbReference type="GO" id="GO:0071949">
    <property type="term" value="F:FAD binding"/>
    <property type="evidence" value="ECO:0007669"/>
    <property type="project" value="InterPro"/>
</dbReference>
<evidence type="ECO:0000256" key="2">
    <source>
        <dbReference type="ARBA" id="ARBA00022630"/>
    </source>
</evidence>
<dbReference type="Gene3D" id="3.30.9.10">
    <property type="entry name" value="D-Amino Acid Oxidase, subunit A, domain 2"/>
    <property type="match status" value="1"/>
</dbReference>
<name>S8ATL3_PENO1</name>
<evidence type="ECO:0000259" key="5">
    <source>
        <dbReference type="Pfam" id="PF01494"/>
    </source>
</evidence>
<protein>
    <recommendedName>
        <fullName evidence="9">FAD-binding domain-containing protein</fullName>
    </recommendedName>
</protein>
<dbReference type="SUPFAM" id="SSF54373">
    <property type="entry name" value="FAD-linked reductases, C-terminal domain"/>
    <property type="match status" value="1"/>
</dbReference>
<dbReference type="HOGENOM" id="CLU_009665_9_2_1"/>
<dbReference type="STRING" id="933388.S8ATL3"/>
<dbReference type="SUPFAM" id="SSF51905">
    <property type="entry name" value="FAD/NAD(P)-binding domain"/>
    <property type="match status" value="1"/>
</dbReference>
<reference evidence="7 8" key="1">
    <citation type="journal article" date="2013" name="PLoS ONE">
        <title>Genomic and secretomic analyses reveal unique features of the lignocellulolytic enzyme system of Penicillium decumbens.</title>
        <authorList>
            <person name="Liu G."/>
            <person name="Zhang L."/>
            <person name="Wei X."/>
            <person name="Zou G."/>
            <person name="Qin Y."/>
            <person name="Ma L."/>
            <person name="Li J."/>
            <person name="Zheng H."/>
            <person name="Wang S."/>
            <person name="Wang C."/>
            <person name="Xun L."/>
            <person name="Zhao G.-P."/>
            <person name="Zhou Z."/>
            <person name="Qu Y."/>
        </authorList>
    </citation>
    <scope>NUCLEOTIDE SEQUENCE [LARGE SCALE GENOMIC DNA]</scope>
    <source>
        <strain evidence="8">114-2 / CGMCC 5302</strain>
    </source>
</reference>
<evidence type="ECO:0000313" key="7">
    <source>
        <dbReference type="EMBL" id="EPS29458.1"/>
    </source>
</evidence>
<dbReference type="PANTHER" id="PTHR43004">
    <property type="entry name" value="TRK SYSTEM POTASSIUM UPTAKE PROTEIN"/>
    <property type="match status" value="1"/>
</dbReference>
<accession>S8ATL3</accession>
<evidence type="ECO:0000256" key="1">
    <source>
        <dbReference type="ARBA" id="ARBA00007801"/>
    </source>
</evidence>
<dbReference type="InterPro" id="IPR036249">
    <property type="entry name" value="Thioredoxin-like_sf"/>
</dbReference>
<keyword evidence="4" id="KW-0560">Oxidoreductase</keyword>
<dbReference type="PhylomeDB" id="S8ATL3"/>
<dbReference type="OrthoDB" id="1716816at2759"/>
<dbReference type="Pfam" id="PF07976">
    <property type="entry name" value="Phe_hydrox_dim"/>
    <property type="match status" value="1"/>
</dbReference>
<dbReference type="InterPro" id="IPR012941">
    <property type="entry name" value="Phe_hydrox_C_dim_dom"/>
</dbReference>
<dbReference type="Proteomes" id="UP000019376">
    <property type="component" value="Unassembled WGS sequence"/>
</dbReference>
<evidence type="ECO:0000256" key="3">
    <source>
        <dbReference type="ARBA" id="ARBA00022827"/>
    </source>
</evidence>
<dbReference type="PANTHER" id="PTHR43004:SF20">
    <property type="entry name" value="2-MONOOXYGENASE, PUTATIVE (AFU_ORTHOLOGUE AFUA_1G13660)-RELATED"/>
    <property type="match status" value="1"/>
</dbReference>
<comment type="similarity">
    <text evidence="1">Belongs to the PheA/TfdB FAD monooxygenase family.</text>
</comment>
<dbReference type="InterPro" id="IPR036188">
    <property type="entry name" value="FAD/NAD-bd_sf"/>
</dbReference>
<dbReference type="Gene3D" id="3.50.50.60">
    <property type="entry name" value="FAD/NAD(P)-binding domain"/>
    <property type="match status" value="1"/>
</dbReference>
<gene>
    <name evidence="7" type="ORF">PDE_04407</name>
</gene>
<evidence type="ECO:0000256" key="4">
    <source>
        <dbReference type="ARBA" id="ARBA00023002"/>
    </source>
</evidence>
<dbReference type="AlphaFoldDB" id="S8ATL3"/>
<dbReference type="eggNOG" id="KOG3855">
    <property type="taxonomic scope" value="Eukaryota"/>
</dbReference>
<dbReference type="Pfam" id="PF01494">
    <property type="entry name" value="FAD_binding_3"/>
    <property type="match status" value="2"/>
</dbReference>
<dbReference type="PRINTS" id="PR00420">
    <property type="entry name" value="RNGMNOXGNASE"/>
</dbReference>
<dbReference type="Gene3D" id="3.40.30.20">
    <property type="match status" value="1"/>
</dbReference>
<dbReference type="GO" id="GO:0016709">
    <property type="term" value="F:oxidoreductase activity, acting on paired donors, with incorporation or reduction of molecular oxygen, NAD(P)H as one donor, and incorporation of one atom of oxygen"/>
    <property type="evidence" value="ECO:0007669"/>
    <property type="project" value="UniProtKB-ARBA"/>
</dbReference>
<evidence type="ECO:0008006" key="9">
    <source>
        <dbReference type="Google" id="ProtNLM"/>
    </source>
</evidence>
<dbReference type="EMBL" id="KB644411">
    <property type="protein sequence ID" value="EPS29458.1"/>
    <property type="molecule type" value="Genomic_DNA"/>
</dbReference>
<evidence type="ECO:0000259" key="6">
    <source>
        <dbReference type="Pfam" id="PF07976"/>
    </source>
</evidence>
<evidence type="ECO:0000313" key="8">
    <source>
        <dbReference type="Proteomes" id="UP000019376"/>
    </source>
</evidence>
<feature type="domain" description="FAD-binding" evidence="5">
    <location>
        <begin position="178"/>
        <end position="417"/>
    </location>
</feature>
<dbReference type="InterPro" id="IPR002938">
    <property type="entry name" value="FAD-bd"/>
</dbReference>
<proteinExistence type="inferred from homology"/>
<dbReference type="InterPro" id="IPR038220">
    <property type="entry name" value="PHOX_C_sf"/>
</dbReference>
<dbReference type="CDD" id="cd02979">
    <property type="entry name" value="PHOX_C"/>
    <property type="match status" value="1"/>
</dbReference>